<keyword evidence="16" id="KW-0472">Membrane</keyword>
<keyword evidence="11 15" id="KW-0378">Hydrolase</keyword>
<feature type="transmembrane region" description="Helical" evidence="16">
    <location>
        <begin position="177"/>
        <end position="196"/>
    </location>
</feature>
<evidence type="ECO:0000256" key="8">
    <source>
        <dbReference type="ARBA" id="ARBA00022490"/>
    </source>
</evidence>
<comment type="pathway">
    <text evidence="4 15">Amino-acid biosynthesis; L-histidine biosynthesis; L-histidine from 5-phospho-alpha-D-ribose 1-diphosphate: step 3/9.</text>
</comment>
<dbReference type="Pfam" id="PF01503">
    <property type="entry name" value="PRA-PH"/>
    <property type="match status" value="1"/>
</dbReference>
<dbReference type="SUPFAM" id="SSF101386">
    <property type="entry name" value="all-alpha NTP pyrophosphatases"/>
    <property type="match status" value="1"/>
</dbReference>
<evidence type="ECO:0000256" key="11">
    <source>
        <dbReference type="ARBA" id="ARBA00022801"/>
    </source>
</evidence>
<dbReference type="PANTHER" id="PTHR42945:SF9">
    <property type="entry name" value="HISTIDINE BIOSYNTHESIS BIFUNCTIONAL PROTEIN HISIE"/>
    <property type="match status" value="1"/>
</dbReference>
<dbReference type="EC" id="3.5.4.19" evidence="15"/>
<organism evidence="18">
    <name type="scientific">Buchnera aphidicola</name>
    <name type="common">Chaitophorus populeti</name>
    <dbReference type="NCBI Taxonomy" id="255719"/>
    <lineage>
        <taxon>Bacteria</taxon>
        <taxon>Pseudomonadati</taxon>
        <taxon>Pseudomonadota</taxon>
        <taxon>Gammaproteobacteria</taxon>
        <taxon>Enterobacterales</taxon>
        <taxon>Erwiniaceae</taxon>
        <taxon>Buchnera</taxon>
    </lineage>
</organism>
<dbReference type="InterPro" id="IPR023019">
    <property type="entry name" value="His_synth_HisIE"/>
</dbReference>
<keyword evidence="8 15" id="KW-0963">Cytoplasm</keyword>
<dbReference type="GO" id="GO:0004635">
    <property type="term" value="F:phosphoribosyl-AMP cyclohydrolase activity"/>
    <property type="evidence" value="ECO:0007669"/>
    <property type="project" value="UniProtKB-UniRule"/>
</dbReference>
<comment type="similarity">
    <text evidence="6 15">In the C-terminal section; belongs to the PRA-PH family.</text>
</comment>
<dbReference type="UniPathway" id="UPA00031">
    <property type="reaction ID" value="UER00007"/>
</dbReference>
<feature type="domain" description="Phosphoribosyl-AMP cyclohydrolase" evidence="17">
    <location>
        <begin position="33"/>
        <end position="106"/>
    </location>
</feature>
<dbReference type="CDD" id="cd11534">
    <property type="entry name" value="NTP-PPase_HisIE_like"/>
    <property type="match status" value="1"/>
</dbReference>
<keyword evidence="12 15" id="KW-0067">ATP-binding</keyword>
<evidence type="ECO:0000256" key="14">
    <source>
        <dbReference type="ARBA" id="ARBA00023268"/>
    </source>
</evidence>
<protein>
    <recommendedName>
        <fullName evidence="15">Histidine biosynthesis bifunctional protein HisIE</fullName>
    </recommendedName>
    <domain>
        <recommendedName>
            <fullName evidence="15">Phosphoribosyl-AMP cyclohydrolase</fullName>
            <shortName evidence="15">PRA-CH</shortName>
            <ecNumber evidence="15">3.5.4.19</ecNumber>
        </recommendedName>
    </domain>
    <domain>
        <recommendedName>
            <fullName evidence="15">Phosphoribosyl-ATP pyrophosphatase</fullName>
            <shortName evidence="15">PRA-PH</shortName>
            <ecNumber evidence="15">3.6.1.31</ecNumber>
        </recommendedName>
    </domain>
</protein>
<name>Q6UA38_9GAMM</name>
<keyword evidence="13 15" id="KW-0368">Histidine biosynthesis</keyword>
<evidence type="ECO:0000259" key="17">
    <source>
        <dbReference type="Pfam" id="PF01502"/>
    </source>
</evidence>
<evidence type="ECO:0000256" key="1">
    <source>
        <dbReference type="ARBA" id="ARBA00000024"/>
    </source>
</evidence>
<dbReference type="HAMAP" id="MF_01019">
    <property type="entry name" value="HisIE"/>
    <property type="match status" value="1"/>
</dbReference>
<sequence>MLTISQILDLNWDKVNNLIPIIVQDVFSNEILMHGYANKKSLLITLKKKKLTFFSRTKNRLWTKGETSKNYLKVIDIIPDCDQDSLLALVQAIGNTCHLNNKSCFKKKKNINVSFILELERILKYYKKNNNSTSYTSNLYKKGINKISQKVGEEAVELVIAAINKDKKNMLEECADLIYHILVLFSYTNIPFIDLIKILKKRNT</sequence>
<evidence type="ECO:0000256" key="4">
    <source>
        <dbReference type="ARBA" id="ARBA00005169"/>
    </source>
</evidence>
<dbReference type="Gene3D" id="1.10.287.1080">
    <property type="entry name" value="MazG-like"/>
    <property type="match status" value="1"/>
</dbReference>
<comment type="catalytic activity">
    <reaction evidence="2 15">
        <text>1-(5-phospho-beta-D-ribosyl)-ATP + H2O = 1-(5-phospho-beta-D-ribosyl)-5'-AMP + diphosphate + H(+)</text>
        <dbReference type="Rhea" id="RHEA:22828"/>
        <dbReference type="ChEBI" id="CHEBI:15377"/>
        <dbReference type="ChEBI" id="CHEBI:15378"/>
        <dbReference type="ChEBI" id="CHEBI:33019"/>
        <dbReference type="ChEBI" id="CHEBI:59457"/>
        <dbReference type="ChEBI" id="CHEBI:73183"/>
        <dbReference type="EC" id="3.6.1.31"/>
    </reaction>
</comment>
<dbReference type="GO" id="GO:0000105">
    <property type="term" value="P:L-histidine biosynthetic process"/>
    <property type="evidence" value="ECO:0007669"/>
    <property type="project" value="UniProtKB-UniRule"/>
</dbReference>
<dbReference type="HAMAP" id="MF_01020">
    <property type="entry name" value="HisE"/>
    <property type="match status" value="1"/>
</dbReference>
<comment type="catalytic activity">
    <reaction evidence="1 15">
        <text>1-(5-phospho-beta-D-ribosyl)-5'-AMP + H2O = 1-(5-phospho-beta-D-ribosyl)-5-[(5-phospho-beta-D-ribosylamino)methylideneamino]imidazole-4-carboxamide</text>
        <dbReference type="Rhea" id="RHEA:20049"/>
        <dbReference type="ChEBI" id="CHEBI:15377"/>
        <dbReference type="ChEBI" id="CHEBI:58435"/>
        <dbReference type="ChEBI" id="CHEBI:59457"/>
        <dbReference type="EC" id="3.5.4.19"/>
    </reaction>
</comment>
<dbReference type="EMBL" id="AY375291">
    <property type="protein sequence ID" value="AAR25840.1"/>
    <property type="molecule type" value="Genomic_DNA"/>
</dbReference>
<dbReference type="InterPro" id="IPR038019">
    <property type="entry name" value="PRib_AMP_CycHydrolase_sf"/>
</dbReference>
<evidence type="ECO:0000256" key="10">
    <source>
        <dbReference type="ARBA" id="ARBA00022741"/>
    </source>
</evidence>
<evidence type="ECO:0000313" key="18">
    <source>
        <dbReference type="EMBL" id="AAR25840.1"/>
    </source>
</evidence>
<evidence type="ECO:0000256" key="12">
    <source>
        <dbReference type="ARBA" id="ARBA00022840"/>
    </source>
</evidence>
<keyword evidence="14 15" id="KW-0511">Multifunctional enzyme</keyword>
<evidence type="ECO:0000256" key="6">
    <source>
        <dbReference type="ARBA" id="ARBA00007731"/>
    </source>
</evidence>
<dbReference type="AlphaFoldDB" id="Q6UA38"/>
<dbReference type="InterPro" id="IPR008179">
    <property type="entry name" value="HisE"/>
</dbReference>
<gene>
    <name evidence="15" type="primary">hisI</name>
    <name evidence="15" type="synonym">hisIE</name>
</gene>
<feature type="region of interest" description="Phosphoribosyl-ATP pyrophosphohydrolase" evidence="15">
    <location>
        <begin position="116"/>
        <end position="204"/>
    </location>
</feature>
<dbReference type="GO" id="GO:0005524">
    <property type="term" value="F:ATP binding"/>
    <property type="evidence" value="ECO:0007669"/>
    <property type="project" value="UniProtKB-KW"/>
</dbReference>
<keyword evidence="16" id="KW-0812">Transmembrane</keyword>
<dbReference type="InterPro" id="IPR002496">
    <property type="entry name" value="PRib_AMP_CycHydrolase_dom"/>
</dbReference>
<evidence type="ECO:0000256" key="7">
    <source>
        <dbReference type="ARBA" id="ARBA00008299"/>
    </source>
</evidence>
<reference evidence="18" key="2">
    <citation type="journal article" date="2004" name="J. Bacteriol.">
        <title>Evolution of the leucine gene cluster in Buchnera aphidicola: insights from chromosomal versions of the cluster.</title>
        <authorList>
            <person name="Sabater-Munoz B."/>
            <person name="van Ham R.C."/>
            <person name="Moya A."/>
            <person name="Silva F.J."/>
            <person name="Latorre A."/>
        </authorList>
    </citation>
    <scope>NUCLEOTIDE SEQUENCE</scope>
</reference>
<dbReference type="Gene3D" id="3.10.20.810">
    <property type="entry name" value="Phosphoribosyl-AMP cyclohydrolase"/>
    <property type="match status" value="1"/>
</dbReference>
<evidence type="ECO:0000256" key="16">
    <source>
        <dbReference type="SAM" id="Phobius"/>
    </source>
</evidence>
<evidence type="ECO:0000256" key="2">
    <source>
        <dbReference type="ARBA" id="ARBA00001460"/>
    </source>
</evidence>
<dbReference type="GO" id="GO:0004636">
    <property type="term" value="F:phosphoribosyl-ATP diphosphatase activity"/>
    <property type="evidence" value="ECO:0007669"/>
    <property type="project" value="UniProtKB-UniRule"/>
</dbReference>
<comment type="pathway">
    <text evidence="5 15">Amino-acid biosynthesis; L-histidine biosynthesis; L-histidine from 5-phospho-alpha-D-ribose 1-diphosphate: step 2/9.</text>
</comment>
<keyword evidence="10 15" id="KW-0547">Nucleotide-binding</keyword>
<dbReference type="GO" id="GO:0005737">
    <property type="term" value="C:cytoplasm"/>
    <property type="evidence" value="ECO:0007669"/>
    <property type="project" value="UniProtKB-SubCell"/>
</dbReference>
<keyword evidence="16" id="KW-1133">Transmembrane helix</keyword>
<dbReference type="Pfam" id="PF01502">
    <property type="entry name" value="PRA-CH"/>
    <property type="match status" value="1"/>
</dbReference>
<keyword evidence="9 15" id="KW-0028">Amino-acid biosynthesis</keyword>
<proteinExistence type="inferred from homology"/>
<evidence type="ECO:0000256" key="9">
    <source>
        <dbReference type="ARBA" id="ARBA00022605"/>
    </source>
</evidence>
<evidence type="ECO:0000256" key="13">
    <source>
        <dbReference type="ARBA" id="ARBA00023102"/>
    </source>
</evidence>
<evidence type="ECO:0000256" key="3">
    <source>
        <dbReference type="ARBA" id="ARBA00004496"/>
    </source>
</evidence>
<accession>Q6UA38</accession>
<comment type="similarity">
    <text evidence="7 15">In the N-terminal section; belongs to the PRA-CH family.</text>
</comment>
<reference evidence="18" key="1">
    <citation type="thesis" date="2002" institute="Universitat de Valencia" country="Valencia, Spain">
        <title>Structural, functional and nucleotide changes associated to the transition from free-living bacteria to aphids endosymbiont in Buchnera aphidicola.</title>
        <authorList>
            <person name="Sabater-Munoz B."/>
        </authorList>
    </citation>
    <scope>NUCLEOTIDE SEQUENCE</scope>
</reference>
<dbReference type="NCBIfam" id="TIGR03188">
    <property type="entry name" value="histidine_hisI"/>
    <property type="match status" value="1"/>
</dbReference>
<dbReference type="FunFam" id="3.10.20.810:FF:000001">
    <property type="entry name" value="Histidine biosynthesis bifunctional protein HisIE"/>
    <property type="match status" value="1"/>
</dbReference>
<dbReference type="SUPFAM" id="SSF141734">
    <property type="entry name" value="HisI-like"/>
    <property type="match status" value="1"/>
</dbReference>
<dbReference type="NCBIfam" id="NF002747">
    <property type="entry name" value="PRK02759.1"/>
    <property type="match status" value="1"/>
</dbReference>
<evidence type="ECO:0000256" key="5">
    <source>
        <dbReference type="ARBA" id="ARBA00005204"/>
    </source>
</evidence>
<dbReference type="EC" id="3.6.1.31" evidence="15"/>
<evidence type="ECO:0000256" key="15">
    <source>
        <dbReference type="HAMAP-Rule" id="MF_01019"/>
    </source>
</evidence>
<dbReference type="InterPro" id="IPR021130">
    <property type="entry name" value="PRib-ATP_PPHydrolase-like"/>
</dbReference>
<comment type="subcellular location">
    <subcellularLocation>
        <location evidence="3 15">Cytoplasm</location>
    </subcellularLocation>
</comment>
<feature type="region of interest" description="Phosphoribosyl-AMP cyclohydrolase" evidence="15">
    <location>
        <begin position="1"/>
        <end position="115"/>
    </location>
</feature>
<dbReference type="PANTHER" id="PTHR42945">
    <property type="entry name" value="HISTIDINE BIOSYNTHESIS BIFUNCTIONAL PROTEIN"/>
    <property type="match status" value="1"/>
</dbReference>